<dbReference type="VEuPathDB" id="FungiDB:MAPG_09215"/>
<protein>
    <submittedName>
        <fullName evidence="2 3">Uncharacterized protein</fullName>
    </submittedName>
</protein>
<reference evidence="3" key="4">
    <citation type="journal article" date="2015" name="G3 (Bethesda)">
        <title>Genome sequences of three phytopathogenic species of the Magnaporthaceae family of fungi.</title>
        <authorList>
            <person name="Okagaki L.H."/>
            <person name="Nunes C.C."/>
            <person name="Sailsbery J."/>
            <person name="Clay B."/>
            <person name="Brown D."/>
            <person name="John T."/>
            <person name="Oh Y."/>
            <person name="Young N."/>
            <person name="Fitzgerald M."/>
            <person name="Haas B.J."/>
            <person name="Zeng Q."/>
            <person name="Young S."/>
            <person name="Adiconis X."/>
            <person name="Fan L."/>
            <person name="Levin J.Z."/>
            <person name="Mitchell T.K."/>
            <person name="Okubara P.A."/>
            <person name="Farman M.L."/>
            <person name="Kohn L.M."/>
            <person name="Birren B."/>
            <person name="Ma L.-J."/>
            <person name="Dean R.A."/>
        </authorList>
    </citation>
    <scope>NUCLEOTIDE SEQUENCE</scope>
    <source>
        <strain evidence="3">ATCC 64411 / 73-15</strain>
    </source>
</reference>
<feature type="region of interest" description="Disordered" evidence="1">
    <location>
        <begin position="1"/>
        <end position="31"/>
    </location>
</feature>
<sequence length="189" mass="20480">MFNAHGRYHAADWTGNRGRGDPRIPPSPLLSHPRLLPLRAVTAEGVFHVLLFSGSHHGDYWTSGSKGEESQKRGGCLRETRQTQLAGWQTSALPSRLHGAGRALQRFVLRTPLQRRTVLPLSFPSASSAPDGSSLDAVLPSIIGFPLRCSRLKVRPCRLLHPLGPSCLEPAISPLDAGAASRSAYPLKL</sequence>
<reference evidence="2" key="2">
    <citation type="submission" date="2010-05" db="EMBL/GenBank/DDBJ databases">
        <title>The Genome Sequence of Magnaporthe poae strain ATCC 64411.</title>
        <authorList>
            <consortium name="The Broad Institute Genome Sequencing Platform"/>
            <consortium name="Broad Institute Genome Sequencing Center for Infectious Disease"/>
            <person name="Ma L.-J."/>
            <person name="Dead R."/>
            <person name="Young S."/>
            <person name="Zeng Q."/>
            <person name="Koehrsen M."/>
            <person name="Alvarado L."/>
            <person name="Berlin A."/>
            <person name="Chapman S.B."/>
            <person name="Chen Z."/>
            <person name="Freedman E."/>
            <person name="Gellesch M."/>
            <person name="Goldberg J."/>
            <person name="Griggs A."/>
            <person name="Gujja S."/>
            <person name="Heilman E.R."/>
            <person name="Heiman D."/>
            <person name="Hepburn T."/>
            <person name="Howarth C."/>
            <person name="Jen D."/>
            <person name="Larson L."/>
            <person name="Mehta T."/>
            <person name="Neiman D."/>
            <person name="Pearson M."/>
            <person name="Roberts A."/>
            <person name="Saif S."/>
            <person name="Shea T."/>
            <person name="Shenoy N."/>
            <person name="Sisk P."/>
            <person name="Stolte C."/>
            <person name="Sykes S."/>
            <person name="Walk T."/>
            <person name="White J."/>
            <person name="Yandava C."/>
            <person name="Haas B."/>
            <person name="Nusbaum C."/>
            <person name="Birren B."/>
        </authorList>
    </citation>
    <scope>NUCLEOTIDE SEQUENCE</scope>
    <source>
        <strain evidence="2">ATCC 64411</strain>
    </source>
</reference>
<evidence type="ECO:0000313" key="3">
    <source>
        <dbReference type="EnsemblFungi" id="MAPG_09215T0"/>
    </source>
</evidence>
<proteinExistence type="predicted"/>
<reference evidence="4" key="1">
    <citation type="submission" date="2010-05" db="EMBL/GenBank/DDBJ databases">
        <title>The genome sequence of Magnaporthe poae strain ATCC 64411.</title>
        <authorList>
            <person name="Ma L.-J."/>
            <person name="Dead R."/>
            <person name="Young S."/>
            <person name="Zeng Q."/>
            <person name="Koehrsen M."/>
            <person name="Alvarado L."/>
            <person name="Berlin A."/>
            <person name="Chapman S.B."/>
            <person name="Chen Z."/>
            <person name="Freedman E."/>
            <person name="Gellesch M."/>
            <person name="Goldberg J."/>
            <person name="Griggs A."/>
            <person name="Gujja S."/>
            <person name="Heilman E.R."/>
            <person name="Heiman D."/>
            <person name="Hepburn T."/>
            <person name="Howarth C."/>
            <person name="Jen D."/>
            <person name="Larson L."/>
            <person name="Mehta T."/>
            <person name="Neiman D."/>
            <person name="Pearson M."/>
            <person name="Roberts A."/>
            <person name="Saif S."/>
            <person name="Shea T."/>
            <person name="Shenoy N."/>
            <person name="Sisk P."/>
            <person name="Stolte C."/>
            <person name="Sykes S."/>
            <person name="Walk T."/>
            <person name="White J."/>
            <person name="Yandava C."/>
            <person name="Haas B."/>
            <person name="Nusbaum C."/>
            <person name="Birren B."/>
        </authorList>
    </citation>
    <scope>NUCLEOTIDE SEQUENCE [LARGE SCALE GENOMIC DNA]</scope>
    <source>
        <strain evidence="4">ATCC 64411 / 73-15</strain>
    </source>
</reference>
<evidence type="ECO:0000313" key="2">
    <source>
        <dbReference type="EMBL" id="KLU90251.1"/>
    </source>
</evidence>
<evidence type="ECO:0000313" key="4">
    <source>
        <dbReference type="Proteomes" id="UP000011715"/>
    </source>
</evidence>
<accession>A0A0C4E9D4</accession>
<gene>
    <name evidence="2" type="ORF">MAPG_09215</name>
</gene>
<dbReference type="EMBL" id="ADBL01002254">
    <property type="status" value="NOT_ANNOTATED_CDS"/>
    <property type="molecule type" value="Genomic_DNA"/>
</dbReference>
<dbReference type="Proteomes" id="UP000011715">
    <property type="component" value="Unassembled WGS sequence"/>
</dbReference>
<name>A0A0C4E9D4_MAGP6</name>
<keyword evidence="4" id="KW-1185">Reference proteome</keyword>
<organism evidence="3 4">
    <name type="scientific">Magnaporthiopsis poae (strain ATCC 64411 / 73-15)</name>
    <name type="common">Kentucky bluegrass fungus</name>
    <name type="synonym">Magnaporthe poae</name>
    <dbReference type="NCBI Taxonomy" id="644358"/>
    <lineage>
        <taxon>Eukaryota</taxon>
        <taxon>Fungi</taxon>
        <taxon>Dikarya</taxon>
        <taxon>Ascomycota</taxon>
        <taxon>Pezizomycotina</taxon>
        <taxon>Sordariomycetes</taxon>
        <taxon>Sordariomycetidae</taxon>
        <taxon>Magnaporthales</taxon>
        <taxon>Magnaporthaceae</taxon>
        <taxon>Magnaporthiopsis</taxon>
    </lineage>
</organism>
<dbReference type="EnsemblFungi" id="MAPG_09215T0">
    <property type="protein sequence ID" value="MAPG_09215T0"/>
    <property type="gene ID" value="MAPG_09215"/>
</dbReference>
<dbReference type="AlphaFoldDB" id="A0A0C4E9D4"/>
<dbReference type="EMBL" id="GL876974">
    <property type="protein sequence ID" value="KLU90251.1"/>
    <property type="molecule type" value="Genomic_DNA"/>
</dbReference>
<reference evidence="2" key="3">
    <citation type="submission" date="2011-03" db="EMBL/GenBank/DDBJ databases">
        <title>Annotation of Magnaporthe poae ATCC 64411.</title>
        <authorList>
            <person name="Ma L.-J."/>
            <person name="Dead R."/>
            <person name="Young S.K."/>
            <person name="Zeng Q."/>
            <person name="Gargeya S."/>
            <person name="Fitzgerald M."/>
            <person name="Haas B."/>
            <person name="Abouelleil A."/>
            <person name="Alvarado L."/>
            <person name="Arachchi H.M."/>
            <person name="Berlin A."/>
            <person name="Brown A."/>
            <person name="Chapman S.B."/>
            <person name="Chen Z."/>
            <person name="Dunbar C."/>
            <person name="Freedman E."/>
            <person name="Gearin G."/>
            <person name="Gellesch M."/>
            <person name="Goldberg J."/>
            <person name="Griggs A."/>
            <person name="Gujja S."/>
            <person name="Heiman D."/>
            <person name="Howarth C."/>
            <person name="Larson L."/>
            <person name="Lui A."/>
            <person name="MacDonald P.J.P."/>
            <person name="Mehta T."/>
            <person name="Montmayeur A."/>
            <person name="Murphy C."/>
            <person name="Neiman D."/>
            <person name="Pearson M."/>
            <person name="Priest M."/>
            <person name="Roberts A."/>
            <person name="Saif S."/>
            <person name="Shea T."/>
            <person name="Shenoy N."/>
            <person name="Sisk P."/>
            <person name="Stolte C."/>
            <person name="Sykes S."/>
            <person name="Yandava C."/>
            <person name="Wortman J."/>
            <person name="Nusbaum C."/>
            <person name="Birren B."/>
        </authorList>
    </citation>
    <scope>NUCLEOTIDE SEQUENCE</scope>
    <source>
        <strain evidence="2">ATCC 64411</strain>
    </source>
</reference>
<reference evidence="3" key="5">
    <citation type="submission" date="2015-06" db="UniProtKB">
        <authorList>
            <consortium name="EnsemblFungi"/>
        </authorList>
    </citation>
    <scope>IDENTIFICATION</scope>
    <source>
        <strain evidence="3">ATCC 64411</strain>
    </source>
</reference>
<evidence type="ECO:0000256" key="1">
    <source>
        <dbReference type="SAM" id="MobiDB-lite"/>
    </source>
</evidence>